<name>A0AC61PIJ8_9FIRM</name>
<accession>A0AC61PIJ8</accession>
<sequence>MKRLFCTLIVIICFACSAASAGGHIGIEGTVSGQNNGEIITADLYQQNGDTILVSSLFPDLAVILNHGCCTDDILYELFLFKPGRFASVMDMTDRILAEWLQRLNMKTHSGSYSGEVFEYASSVSTTSFQLSDFARFLDDVFSKEYHPDTETDTTESVLYYGFLSDVAKKLQSIPENDKILVSVRCYDENRYFTFAIQKQNETICTISVDNTADHARRVISGHKENGKYYYHDITYSAGLESFTVENRFYGGTQSSFLNLSDRNPLIRTSLYAVENSDHTCRYEYKAESAALGDPFIVSGIQQENSLSLEILAGESGREIAHISAYYDNMKNPVSFSDKKTLDSELKEDYDTISMNFIAAGLTLADKVFPNLPLSYQKIIFSLMPGL</sequence>
<gene>
    <name evidence="1" type="ORF">SAMN06297397_0534</name>
</gene>
<comment type="caution">
    <text evidence="1">The sequence shown here is derived from an EMBL/GenBank/DDBJ whole genome shotgun (WGS) entry which is preliminary data.</text>
</comment>
<protein>
    <submittedName>
        <fullName evidence="1">Uncharacterized protein</fullName>
    </submittedName>
</protein>
<evidence type="ECO:0000313" key="2">
    <source>
        <dbReference type="Proteomes" id="UP000192328"/>
    </source>
</evidence>
<reference evidence="1" key="1">
    <citation type="submission" date="2017-04" db="EMBL/GenBank/DDBJ databases">
        <authorList>
            <person name="Varghese N."/>
            <person name="Submissions S."/>
        </authorList>
    </citation>
    <scope>NUCLEOTIDE SEQUENCE</scope>
    <source>
        <strain evidence="1">WTE2008</strain>
    </source>
</reference>
<dbReference type="EMBL" id="FWXZ01000001">
    <property type="protein sequence ID" value="SMC38947.1"/>
    <property type="molecule type" value="Genomic_DNA"/>
</dbReference>
<organism evidence="1 2">
    <name type="scientific">Aristaeella lactis</name>
    <dbReference type="NCBI Taxonomy" id="3046383"/>
    <lineage>
        <taxon>Bacteria</taxon>
        <taxon>Bacillati</taxon>
        <taxon>Bacillota</taxon>
        <taxon>Clostridia</taxon>
        <taxon>Eubacteriales</taxon>
        <taxon>Aristaeellaceae</taxon>
        <taxon>Aristaeella</taxon>
    </lineage>
</organism>
<proteinExistence type="predicted"/>
<keyword evidence="2" id="KW-1185">Reference proteome</keyword>
<evidence type="ECO:0000313" key="1">
    <source>
        <dbReference type="EMBL" id="SMC38947.1"/>
    </source>
</evidence>
<dbReference type="Proteomes" id="UP000192328">
    <property type="component" value="Unassembled WGS sequence"/>
</dbReference>